<reference evidence="2 3" key="1">
    <citation type="submission" date="2023-10" db="EMBL/GenBank/DDBJ databases">
        <title>Genomes of two closely related lineages of the louse Polyplax serrata with different host specificities.</title>
        <authorList>
            <person name="Martinu J."/>
            <person name="Tarabai H."/>
            <person name="Stefka J."/>
            <person name="Hypsa V."/>
        </authorList>
    </citation>
    <scope>NUCLEOTIDE SEQUENCE [LARGE SCALE GENOMIC DNA]</scope>
    <source>
        <strain evidence="2">HR10_N</strain>
    </source>
</reference>
<protein>
    <submittedName>
        <fullName evidence="2">Uncharacterized protein</fullName>
    </submittedName>
</protein>
<comment type="caution">
    <text evidence="2">The sequence shown here is derived from an EMBL/GenBank/DDBJ whole genome shotgun (WGS) entry which is preliminary data.</text>
</comment>
<feature type="region of interest" description="Disordered" evidence="1">
    <location>
        <begin position="50"/>
        <end position="69"/>
    </location>
</feature>
<proteinExistence type="predicted"/>
<evidence type="ECO:0000256" key="1">
    <source>
        <dbReference type="SAM" id="MobiDB-lite"/>
    </source>
</evidence>
<evidence type="ECO:0000313" key="3">
    <source>
        <dbReference type="Proteomes" id="UP001372834"/>
    </source>
</evidence>
<name>A0AAN8XPU9_POLSC</name>
<evidence type="ECO:0000313" key="2">
    <source>
        <dbReference type="EMBL" id="KAK6644680.1"/>
    </source>
</evidence>
<dbReference type="EMBL" id="JAWJWE010000001">
    <property type="protein sequence ID" value="KAK6644680.1"/>
    <property type="molecule type" value="Genomic_DNA"/>
</dbReference>
<gene>
    <name evidence="2" type="ORF">RUM43_000948</name>
</gene>
<dbReference type="Proteomes" id="UP001372834">
    <property type="component" value="Unassembled WGS sequence"/>
</dbReference>
<organism evidence="2 3">
    <name type="scientific">Polyplax serrata</name>
    <name type="common">Common mouse louse</name>
    <dbReference type="NCBI Taxonomy" id="468196"/>
    <lineage>
        <taxon>Eukaryota</taxon>
        <taxon>Metazoa</taxon>
        <taxon>Ecdysozoa</taxon>
        <taxon>Arthropoda</taxon>
        <taxon>Hexapoda</taxon>
        <taxon>Insecta</taxon>
        <taxon>Pterygota</taxon>
        <taxon>Neoptera</taxon>
        <taxon>Paraneoptera</taxon>
        <taxon>Psocodea</taxon>
        <taxon>Troctomorpha</taxon>
        <taxon>Phthiraptera</taxon>
        <taxon>Anoplura</taxon>
        <taxon>Polyplacidae</taxon>
        <taxon>Polyplax</taxon>
    </lineage>
</organism>
<sequence length="137" mass="15379">MLMEIFLLSEMKWPGEDPNLINLGSQQTAHGHNPPRTQDDAMIGYVFQRGAGDQPEFPPNSVPLPGKLPARWALGTDELVPQQHQEQHPNPEQMIFMNNEMAMMTQHHPGLPLPPHMQPRPSLNADMPIRNLVPGLT</sequence>
<accession>A0AAN8XPU9</accession>
<dbReference type="AlphaFoldDB" id="A0AAN8XPU9"/>